<reference evidence="1" key="1">
    <citation type="journal article" date="2019" name="Beilstein J. Org. Chem.">
        <title>Nanangenines: drimane sesquiterpenoids as the dominant metabolite cohort of a novel Australian fungus, Aspergillus nanangensis.</title>
        <authorList>
            <person name="Lacey H.J."/>
            <person name="Gilchrist C.L.M."/>
            <person name="Crombie A."/>
            <person name="Kalaitzis J.A."/>
            <person name="Vuong D."/>
            <person name="Rutledge P.J."/>
            <person name="Turner P."/>
            <person name="Pitt J.I."/>
            <person name="Lacey E."/>
            <person name="Chooi Y.H."/>
            <person name="Piggott A.M."/>
        </authorList>
    </citation>
    <scope>NUCLEOTIDE SEQUENCE</scope>
    <source>
        <strain evidence="1">MST-FP2251</strain>
    </source>
</reference>
<dbReference type="EMBL" id="VCAU01000046">
    <property type="protein sequence ID" value="KAF9888490.1"/>
    <property type="molecule type" value="Genomic_DNA"/>
</dbReference>
<evidence type="ECO:0000313" key="1">
    <source>
        <dbReference type="EMBL" id="KAF9888490.1"/>
    </source>
</evidence>
<dbReference type="AlphaFoldDB" id="A0AAD4GTC2"/>
<name>A0AAD4GTC2_ASPNN</name>
<gene>
    <name evidence="1" type="ORF">FE257_008597</name>
</gene>
<protein>
    <submittedName>
        <fullName evidence="1">Uncharacterized protein</fullName>
    </submittedName>
</protein>
<organism evidence="1 2">
    <name type="scientific">Aspergillus nanangensis</name>
    <dbReference type="NCBI Taxonomy" id="2582783"/>
    <lineage>
        <taxon>Eukaryota</taxon>
        <taxon>Fungi</taxon>
        <taxon>Dikarya</taxon>
        <taxon>Ascomycota</taxon>
        <taxon>Pezizomycotina</taxon>
        <taxon>Eurotiomycetes</taxon>
        <taxon>Eurotiomycetidae</taxon>
        <taxon>Eurotiales</taxon>
        <taxon>Aspergillaceae</taxon>
        <taxon>Aspergillus</taxon>
        <taxon>Aspergillus subgen. Circumdati</taxon>
    </lineage>
</organism>
<reference evidence="1" key="2">
    <citation type="submission" date="2020-02" db="EMBL/GenBank/DDBJ databases">
        <authorList>
            <person name="Gilchrist C.L.M."/>
            <person name="Chooi Y.-H."/>
        </authorList>
    </citation>
    <scope>NUCLEOTIDE SEQUENCE</scope>
    <source>
        <strain evidence="1">MST-FP2251</strain>
    </source>
</reference>
<evidence type="ECO:0000313" key="2">
    <source>
        <dbReference type="Proteomes" id="UP001194746"/>
    </source>
</evidence>
<dbReference type="Proteomes" id="UP001194746">
    <property type="component" value="Unassembled WGS sequence"/>
</dbReference>
<comment type="caution">
    <text evidence="1">The sequence shown here is derived from an EMBL/GenBank/DDBJ whole genome shotgun (WGS) entry which is preliminary data.</text>
</comment>
<keyword evidence="2" id="KW-1185">Reference proteome</keyword>
<sequence length="454" mass="52381">MRTSSTFQLFNRSNLTKYTMEFLNLSDVSDVSDPVEDTPEMRGQEDPIHFDTRSLDLIVKFGCCICHLPFESDRWDPTIFPDYGFYTAAELMAKYFSSKRRWWCLYRMILYNSCTKKWQISGVSYHDWYDCREPAVPLDPDQGIVKHTSHKANGIVAPYVIKARTFDTDGPLLDGMYGYPLHAHCWELLCAHPLGTLARSNLRDLFDLLRQVDLHWTLHKVREPKDSANISFLKRRAQDRMRNLLTNRTINRCCLPDEIVCMIGSYLPVSDASALQQATHVYLGDAYWHCRIADKIPQTLFPEIWAVQGEKLDWGFLFLELEKLRLDPTQMIVRKYILRRLDFTHGYSILSAFDPPTFSPLLSASDDDEPDGDLGLGRQTDMTTAKWTRAPNGVLMERESLVTQFKRLELENRPGEWGRAEYQLLGVSGRVWGIITIGYSAQFEARCAFSDASH</sequence>
<proteinExistence type="predicted"/>
<accession>A0AAD4GTC2</accession>